<dbReference type="PANTHER" id="PTHR30383">
    <property type="entry name" value="THIOESTERASE 1/PROTEASE 1/LYSOPHOSPHOLIPASE L1"/>
    <property type="match status" value="1"/>
</dbReference>
<keyword evidence="3" id="KW-0378">Hydrolase</keyword>
<evidence type="ECO:0000259" key="2">
    <source>
        <dbReference type="Pfam" id="PF13472"/>
    </source>
</evidence>
<keyword evidence="1" id="KW-0732">Signal</keyword>
<evidence type="ECO:0000256" key="1">
    <source>
        <dbReference type="SAM" id="SignalP"/>
    </source>
</evidence>
<dbReference type="EMBL" id="RQGF01000028">
    <property type="protein sequence ID" value="TGL60476.1"/>
    <property type="molecule type" value="Genomic_DNA"/>
</dbReference>
<reference evidence="3" key="1">
    <citation type="journal article" date="2019" name="PLoS Negl. Trop. Dis.">
        <title>Revisiting the worldwide diversity of Leptospira species in the environment.</title>
        <authorList>
            <person name="Vincent A.T."/>
            <person name="Schiettekatte O."/>
            <person name="Bourhy P."/>
            <person name="Veyrier F.J."/>
            <person name="Picardeau M."/>
        </authorList>
    </citation>
    <scope>NUCLEOTIDE SEQUENCE [LARGE SCALE GENOMIC DNA]</scope>
    <source>
        <strain evidence="3">201702455</strain>
    </source>
</reference>
<protein>
    <submittedName>
        <fullName evidence="3">Hydrolase</fullName>
    </submittedName>
</protein>
<evidence type="ECO:0000313" key="4">
    <source>
        <dbReference type="Proteomes" id="UP000297762"/>
    </source>
</evidence>
<name>A0A4R9K380_9LEPT</name>
<dbReference type="Gene3D" id="3.40.50.1110">
    <property type="entry name" value="SGNH hydrolase"/>
    <property type="match status" value="1"/>
</dbReference>
<organism evidence="3 4">
    <name type="scientific">Leptospira sarikeiensis</name>
    <dbReference type="NCBI Taxonomy" id="2484943"/>
    <lineage>
        <taxon>Bacteria</taxon>
        <taxon>Pseudomonadati</taxon>
        <taxon>Spirochaetota</taxon>
        <taxon>Spirochaetia</taxon>
        <taxon>Leptospirales</taxon>
        <taxon>Leptospiraceae</taxon>
        <taxon>Leptospira</taxon>
    </lineage>
</organism>
<feature type="chain" id="PRO_5020996470" evidence="1">
    <location>
        <begin position="25"/>
        <end position="328"/>
    </location>
</feature>
<evidence type="ECO:0000313" key="3">
    <source>
        <dbReference type="EMBL" id="TGL60476.1"/>
    </source>
</evidence>
<dbReference type="AlphaFoldDB" id="A0A4R9K380"/>
<proteinExistence type="predicted"/>
<keyword evidence="4" id="KW-1185">Reference proteome</keyword>
<dbReference type="InterPro" id="IPR036514">
    <property type="entry name" value="SGNH_hydro_sf"/>
</dbReference>
<dbReference type="InterPro" id="IPR051532">
    <property type="entry name" value="Ester_Hydrolysis_Enzymes"/>
</dbReference>
<feature type="signal peptide" evidence="1">
    <location>
        <begin position="1"/>
        <end position="24"/>
    </location>
</feature>
<sequence length="328" mass="36457">MKFKKSCVYTFIGVLLLYSSTVGAQLAPYKLTNPVLIRPFGDSITYGVGFTIDGGCPIYEILQYICMPPGLKGGGYRGWMTLLSFPPQADGIVFTTEGYQSGGSYVQQWFVNTQTHDGYPGWTIERLTPVAGRPSFSDITLVHAGTNDMWQVLQIQNPTDAQMDQIAATTGQNLFNMLNILLNTNPKTYIFVAQIIKTSAPQPGSKPFDYNTVNKLIAKYNSYIVNNWINLPPSSRERMTLVDMHSTLQPVTDYFQDGIHPNASGYLKMACSWVRAIKAQPANQQDPCNGITNGTQVKKLTPTAEEIKQMTPSKKVLEQLFKGNLQKK</sequence>
<dbReference type="RefSeq" id="WP_135649649.1">
    <property type="nucleotide sequence ID" value="NZ_RQGF01000028.1"/>
</dbReference>
<comment type="caution">
    <text evidence="3">The sequence shown here is derived from an EMBL/GenBank/DDBJ whole genome shotgun (WGS) entry which is preliminary data.</text>
</comment>
<dbReference type="InterPro" id="IPR013830">
    <property type="entry name" value="SGNH_hydro"/>
</dbReference>
<accession>A0A4R9K380</accession>
<dbReference type="SUPFAM" id="SSF52266">
    <property type="entry name" value="SGNH hydrolase"/>
    <property type="match status" value="1"/>
</dbReference>
<dbReference type="Proteomes" id="UP000297762">
    <property type="component" value="Unassembled WGS sequence"/>
</dbReference>
<dbReference type="Pfam" id="PF13472">
    <property type="entry name" value="Lipase_GDSL_2"/>
    <property type="match status" value="1"/>
</dbReference>
<dbReference type="PANTHER" id="PTHR30383:SF5">
    <property type="entry name" value="SGNH HYDROLASE-TYPE ESTERASE DOMAIN-CONTAINING PROTEIN"/>
    <property type="match status" value="1"/>
</dbReference>
<gene>
    <name evidence="3" type="ORF">EHQ64_11590</name>
</gene>
<dbReference type="GO" id="GO:0004622">
    <property type="term" value="F:phosphatidylcholine lysophospholipase activity"/>
    <property type="evidence" value="ECO:0007669"/>
    <property type="project" value="TreeGrafter"/>
</dbReference>
<feature type="domain" description="SGNH hydrolase-type esterase" evidence="2">
    <location>
        <begin position="40"/>
        <end position="266"/>
    </location>
</feature>
<dbReference type="OrthoDB" id="468550at2"/>